<dbReference type="AlphaFoldDB" id="A0AAW2E481"/>
<evidence type="ECO:0000313" key="3">
    <source>
        <dbReference type="Proteomes" id="UP001430953"/>
    </source>
</evidence>
<sequence length="130" mass="15174">MFEHFQHKCGYCGWIFRFFTNFLEHDCFKHYIEGEDKIFVDENYVVTLYGAKATESPANDSLDELLIGAVKTRKALYDFRLPAATRTNLRKNSLWKEVSNLLGDILLIPKSKSSFYDMMAFLSDVLKTRQ</sequence>
<gene>
    <name evidence="2" type="ORF">PUN28_020414</name>
</gene>
<comment type="caution">
    <text evidence="2">The sequence shown here is derived from an EMBL/GenBank/DDBJ whole genome shotgun (WGS) entry which is preliminary data.</text>
</comment>
<evidence type="ECO:0000313" key="2">
    <source>
        <dbReference type="EMBL" id="KAL0098458.1"/>
    </source>
</evidence>
<feature type="domain" description="C2H2-type" evidence="1">
    <location>
        <begin position="9"/>
        <end position="30"/>
    </location>
</feature>
<proteinExistence type="predicted"/>
<protein>
    <recommendedName>
        <fullName evidence="1">C2H2-type domain-containing protein</fullName>
    </recommendedName>
</protein>
<reference evidence="2 3" key="1">
    <citation type="submission" date="2023-03" db="EMBL/GenBank/DDBJ databases">
        <title>High recombination rates correlate with genetic variation in Cardiocondyla obscurior ants.</title>
        <authorList>
            <person name="Errbii M."/>
        </authorList>
    </citation>
    <scope>NUCLEOTIDE SEQUENCE [LARGE SCALE GENOMIC DNA]</scope>
    <source>
        <strain evidence="2">Alpha-2009</strain>
        <tissue evidence="2">Whole body</tissue>
    </source>
</reference>
<dbReference type="EMBL" id="JADYXP020000062">
    <property type="protein sequence ID" value="KAL0098458.1"/>
    <property type="molecule type" value="Genomic_DNA"/>
</dbReference>
<dbReference type="InterPro" id="IPR013087">
    <property type="entry name" value="Znf_C2H2_type"/>
</dbReference>
<organism evidence="2 3">
    <name type="scientific">Cardiocondyla obscurior</name>
    <dbReference type="NCBI Taxonomy" id="286306"/>
    <lineage>
        <taxon>Eukaryota</taxon>
        <taxon>Metazoa</taxon>
        <taxon>Ecdysozoa</taxon>
        <taxon>Arthropoda</taxon>
        <taxon>Hexapoda</taxon>
        <taxon>Insecta</taxon>
        <taxon>Pterygota</taxon>
        <taxon>Neoptera</taxon>
        <taxon>Endopterygota</taxon>
        <taxon>Hymenoptera</taxon>
        <taxon>Apocrita</taxon>
        <taxon>Aculeata</taxon>
        <taxon>Formicoidea</taxon>
        <taxon>Formicidae</taxon>
        <taxon>Myrmicinae</taxon>
        <taxon>Cardiocondyla</taxon>
    </lineage>
</organism>
<dbReference type="Proteomes" id="UP001430953">
    <property type="component" value="Unassembled WGS sequence"/>
</dbReference>
<accession>A0AAW2E481</accession>
<evidence type="ECO:0000259" key="1">
    <source>
        <dbReference type="PROSITE" id="PS00028"/>
    </source>
</evidence>
<keyword evidence="3" id="KW-1185">Reference proteome</keyword>
<name>A0AAW2E481_9HYME</name>
<dbReference type="PROSITE" id="PS00028">
    <property type="entry name" value="ZINC_FINGER_C2H2_1"/>
    <property type="match status" value="1"/>
</dbReference>